<dbReference type="InterPro" id="IPR018584">
    <property type="entry name" value="GT87"/>
</dbReference>
<dbReference type="Pfam" id="PF09594">
    <property type="entry name" value="GT87"/>
    <property type="match status" value="1"/>
</dbReference>
<evidence type="ECO:0000256" key="4">
    <source>
        <dbReference type="ARBA" id="ARBA00022692"/>
    </source>
</evidence>
<keyword evidence="2" id="KW-1003">Cell membrane</keyword>
<feature type="transmembrane region" description="Helical" evidence="8">
    <location>
        <begin position="122"/>
        <end position="142"/>
    </location>
</feature>
<evidence type="ECO:0008006" key="11">
    <source>
        <dbReference type="Google" id="ProtNLM"/>
    </source>
</evidence>
<evidence type="ECO:0000256" key="1">
    <source>
        <dbReference type="ARBA" id="ARBA00004651"/>
    </source>
</evidence>
<proteinExistence type="inferred from homology"/>
<dbReference type="GO" id="GO:0005886">
    <property type="term" value="C:plasma membrane"/>
    <property type="evidence" value="ECO:0007669"/>
    <property type="project" value="UniProtKB-SubCell"/>
</dbReference>
<feature type="transmembrane region" description="Helical" evidence="8">
    <location>
        <begin position="367"/>
        <end position="386"/>
    </location>
</feature>
<keyword evidence="4 8" id="KW-0812">Transmembrane</keyword>
<organism evidence="9 10">
    <name type="scientific">Yoonia ponticola</name>
    <dbReference type="NCBI Taxonomy" id="1524255"/>
    <lineage>
        <taxon>Bacteria</taxon>
        <taxon>Pseudomonadati</taxon>
        <taxon>Pseudomonadota</taxon>
        <taxon>Alphaproteobacteria</taxon>
        <taxon>Rhodobacterales</taxon>
        <taxon>Paracoccaceae</taxon>
        <taxon>Yoonia</taxon>
    </lineage>
</organism>
<comment type="subcellular location">
    <subcellularLocation>
        <location evidence="1">Cell membrane</location>
        <topology evidence="1">Multi-pass membrane protein</topology>
    </subcellularLocation>
</comment>
<accession>A0A7W9BNL4</accession>
<dbReference type="GO" id="GO:0016758">
    <property type="term" value="F:hexosyltransferase activity"/>
    <property type="evidence" value="ECO:0007669"/>
    <property type="project" value="InterPro"/>
</dbReference>
<dbReference type="AlphaFoldDB" id="A0A7W9BNL4"/>
<keyword evidence="5 8" id="KW-1133">Transmembrane helix</keyword>
<evidence type="ECO:0000256" key="3">
    <source>
        <dbReference type="ARBA" id="ARBA00022679"/>
    </source>
</evidence>
<keyword evidence="3" id="KW-0808">Transferase</keyword>
<feature type="transmembrane region" description="Helical" evidence="8">
    <location>
        <begin position="336"/>
        <end position="355"/>
    </location>
</feature>
<keyword evidence="10" id="KW-1185">Reference proteome</keyword>
<dbReference type="EMBL" id="JACIJM010000013">
    <property type="protein sequence ID" value="MBB5723706.1"/>
    <property type="molecule type" value="Genomic_DNA"/>
</dbReference>
<evidence type="ECO:0000256" key="6">
    <source>
        <dbReference type="ARBA" id="ARBA00023136"/>
    </source>
</evidence>
<comment type="similarity">
    <text evidence="7">Belongs to the glycosyltransferase 87 family.</text>
</comment>
<dbReference type="Proteomes" id="UP000535415">
    <property type="component" value="Unassembled WGS sequence"/>
</dbReference>
<evidence type="ECO:0000256" key="5">
    <source>
        <dbReference type="ARBA" id="ARBA00022989"/>
    </source>
</evidence>
<feature type="transmembrane region" description="Helical" evidence="8">
    <location>
        <begin position="90"/>
        <end position="115"/>
    </location>
</feature>
<evidence type="ECO:0000256" key="8">
    <source>
        <dbReference type="SAM" id="Phobius"/>
    </source>
</evidence>
<protein>
    <recommendedName>
        <fullName evidence="11">DUF2029 domain-containing protein</fullName>
    </recommendedName>
</protein>
<dbReference type="RefSeq" id="WP_183530836.1">
    <property type="nucleotide sequence ID" value="NZ_JACIJM010000013.1"/>
</dbReference>
<comment type="caution">
    <text evidence="9">The sequence shown here is derived from an EMBL/GenBank/DDBJ whole genome shotgun (WGS) entry which is preliminary data.</text>
</comment>
<evidence type="ECO:0000256" key="7">
    <source>
        <dbReference type="ARBA" id="ARBA00024033"/>
    </source>
</evidence>
<feature type="transmembrane region" description="Helical" evidence="8">
    <location>
        <begin position="198"/>
        <end position="218"/>
    </location>
</feature>
<evidence type="ECO:0000256" key="2">
    <source>
        <dbReference type="ARBA" id="ARBA00022475"/>
    </source>
</evidence>
<keyword evidence="6 8" id="KW-0472">Membrane</keyword>
<reference evidence="9 10" key="1">
    <citation type="submission" date="2020-08" db="EMBL/GenBank/DDBJ databases">
        <title>Genomic Encyclopedia of Type Strains, Phase IV (KMG-IV): sequencing the most valuable type-strain genomes for metagenomic binning, comparative biology and taxonomic classification.</title>
        <authorList>
            <person name="Goeker M."/>
        </authorList>
    </citation>
    <scope>NUCLEOTIDE SEQUENCE [LARGE SCALE GENOMIC DNA]</scope>
    <source>
        <strain evidence="9 10">DSM 101064</strain>
    </source>
</reference>
<evidence type="ECO:0000313" key="9">
    <source>
        <dbReference type="EMBL" id="MBB5723706.1"/>
    </source>
</evidence>
<evidence type="ECO:0000313" key="10">
    <source>
        <dbReference type="Proteomes" id="UP000535415"/>
    </source>
</evidence>
<feature type="transmembrane region" description="Helical" evidence="8">
    <location>
        <begin position="171"/>
        <end position="192"/>
    </location>
</feature>
<name>A0A7W9BNL4_9RHOB</name>
<sequence length="401" mass="43693">MIQIKTSTQALLVLILLALIGYVALTFAFPVYFDKKHLLDYDIFYLVSTMIGEDNLREAYTQEIFLPRQAQVPGFSGSEMFWSYPPHFNLVVAPMSLLPLPVSYALFMIVTLAFYVMTIRVLAGPAFHTVAVLLLPLVLLIIRSGQNSFITGGLITLTCILALRQSRWAGLPLGLMAIKPHLALGVGIWSLLDRRWGLAALSLIVVAVLSLLATLAFSTDVWPTSLAAISATAEVLRDGRFPLFRMTSIYAFALSLAIPHPVAMMLHLTTVVAALGALIFMARAKLPPKVFMGAGVFVSALISPYNYDYDLALLGAAACLLFDTVTRHASKAEQCIFGIVIICTGAYGLILTAFADLILDNQSARPVSLMGPVLFISGIILFRVIWRSRHATQTSASLKIA</sequence>
<gene>
    <name evidence="9" type="ORF">FHS72_003351</name>
</gene>
<feature type="transmembrane region" description="Helical" evidence="8">
    <location>
        <begin position="264"/>
        <end position="282"/>
    </location>
</feature>